<feature type="transmembrane region" description="Helical" evidence="2">
    <location>
        <begin position="799"/>
        <end position="817"/>
    </location>
</feature>
<keyword evidence="2" id="KW-0812">Transmembrane</keyword>
<keyword evidence="5" id="KW-1185">Reference proteome</keyword>
<feature type="region of interest" description="Disordered" evidence="1">
    <location>
        <begin position="125"/>
        <end position="157"/>
    </location>
</feature>
<gene>
    <name evidence="4" type="ORF">C8N43_3343</name>
</gene>
<protein>
    <submittedName>
        <fullName evidence="4">Uncharacterized protein</fullName>
    </submittedName>
</protein>
<dbReference type="EMBL" id="QBKS01000002">
    <property type="protein sequence ID" value="PTX54528.1"/>
    <property type="molecule type" value="Genomic_DNA"/>
</dbReference>
<reference evidence="4 5" key="1">
    <citation type="submission" date="2018-04" db="EMBL/GenBank/DDBJ databases">
        <title>Genomic Encyclopedia of Archaeal and Bacterial Type Strains, Phase II (KMG-II): from individual species to whole genera.</title>
        <authorList>
            <person name="Goeker M."/>
        </authorList>
    </citation>
    <scope>NUCLEOTIDE SEQUENCE [LARGE SCALE GENOMIC DNA]</scope>
    <source>
        <strain evidence="4 5">DSM 100977</strain>
    </source>
</reference>
<accession>A0A2T6BEN6</accession>
<name>A0A2T6BEN6_9RHOB</name>
<organism evidence="4 5">
    <name type="scientific">Litoreibacter ponti</name>
    <dbReference type="NCBI Taxonomy" id="1510457"/>
    <lineage>
        <taxon>Bacteria</taxon>
        <taxon>Pseudomonadati</taxon>
        <taxon>Pseudomonadota</taxon>
        <taxon>Alphaproteobacteria</taxon>
        <taxon>Rhodobacterales</taxon>
        <taxon>Roseobacteraceae</taxon>
        <taxon>Litoreibacter</taxon>
    </lineage>
</organism>
<dbReference type="AlphaFoldDB" id="A0A2T6BEN6"/>
<evidence type="ECO:0000256" key="1">
    <source>
        <dbReference type="SAM" id="MobiDB-lite"/>
    </source>
</evidence>
<keyword evidence="2" id="KW-1133">Transmembrane helix</keyword>
<sequence>MRALIIVILAFCLVFLRAGSAQAQTIRPAPPGVEQIPGYTGLYVADATRFMAGAFLLNMLTRPRDVREFLTRLKTCASDRPLAFRLRQEGIRTAIISFSEVVPALRSGSCDVFVGTNFRLAQLDRRLNSDNGPSDDVPPRQPDDAPDDDDVVVDRTPPQITPVQQVFEGKGRSIRVNARITDTQSRIREAFVVIAGGGRVRMSASQGSSDYSAAVELPRDFNDRVVAIVATDAANNSARSRVTLRLVPWCGPRTVVSRALVQDVQENLACVGISPGGADGALGPRTCEAIGGFLKDRMDSFDAGRIRWDTLQQDLRRACLAAQPVQLEVPDRIEIDRAQTTVAVGLRQPGLTQSIRIAGPAVGTQTRPWRGQPVIFDMPMPSPGQDAAYRVQALGAEGNALDTATLRLIRPPALISVQPSGSVTATGARTDFAVSMTRGASAVARIEARQPGASPVGQVYAGGSLILSLQSPAPGASQQVSFVALDRSGNALARQSVTFNGPEPVVPTQLTLESLSGNIVDGETVRLRVVLESPGAASELVIRGGQGMAELARAPVGDRLWDTTHDLPPPGETIAFQVQALDRSGKPLAEDAVRIERAGVLMEVQPSGVFEADTDGLTVQSRVTSGADWIGTIVARVAGQDLVLGESALVQGQGRIRLDMPQPGDTQTVEILAIGRDGRPYAVEQISLVRPARAPALPVTLVVTSPDGFAIDAQNTRLAVQVVNPADTAVIVVSEPESGQVLERIRYSGGDWLGQVPMPEAGARLPLVIEAQNVSGETLAQSRIILTRPAAPRLAVPNLAWIGALILVALGIGYLGARLGGRGRKNSAPDVTVPPPLPKIFAEHDRNPIRELDPVSPPTLMLHVEEGDAPEIRIEMAEDLEVEEGTSL</sequence>
<keyword evidence="2" id="KW-0472">Membrane</keyword>
<dbReference type="Proteomes" id="UP000243978">
    <property type="component" value="Unassembled WGS sequence"/>
</dbReference>
<feature type="signal peptide" evidence="3">
    <location>
        <begin position="1"/>
        <end position="23"/>
    </location>
</feature>
<feature type="chain" id="PRO_5015725689" evidence="3">
    <location>
        <begin position="24"/>
        <end position="888"/>
    </location>
</feature>
<evidence type="ECO:0000256" key="2">
    <source>
        <dbReference type="SAM" id="Phobius"/>
    </source>
</evidence>
<proteinExistence type="predicted"/>
<evidence type="ECO:0000256" key="3">
    <source>
        <dbReference type="SAM" id="SignalP"/>
    </source>
</evidence>
<comment type="caution">
    <text evidence="4">The sequence shown here is derived from an EMBL/GenBank/DDBJ whole genome shotgun (WGS) entry which is preliminary data.</text>
</comment>
<keyword evidence="3" id="KW-0732">Signal</keyword>
<evidence type="ECO:0000313" key="5">
    <source>
        <dbReference type="Proteomes" id="UP000243978"/>
    </source>
</evidence>
<evidence type="ECO:0000313" key="4">
    <source>
        <dbReference type="EMBL" id="PTX54528.1"/>
    </source>
</evidence>